<evidence type="ECO:0000256" key="1">
    <source>
        <dbReference type="SAM" id="Phobius"/>
    </source>
</evidence>
<accession>A0A6J5QTR6</accession>
<gene>
    <name evidence="2" type="ORF">UFOVP1169_29</name>
</gene>
<sequence length="47" mass="5206">MSNDDQVNIIILVAVFAFFAWAVPAKIVEYRDAEDGARLRAAIGLVR</sequence>
<organism evidence="2">
    <name type="scientific">uncultured Caudovirales phage</name>
    <dbReference type="NCBI Taxonomy" id="2100421"/>
    <lineage>
        <taxon>Viruses</taxon>
        <taxon>Duplodnaviria</taxon>
        <taxon>Heunggongvirae</taxon>
        <taxon>Uroviricota</taxon>
        <taxon>Caudoviricetes</taxon>
        <taxon>Peduoviridae</taxon>
        <taxon>Maltschvirus</taxon>
        <taxon>Maltschvirus maltsch</taxon>
    </lineage>
</organism>
<keyword evidence="1" id="KW-0812">Transmembrane</keyword>
<reference evidence="2" key="1">
    <citation type="submission" date="2020-05" db="EMBL/GenBank/DDBJ databases">
        <authorList>
            <person name="Chiriac C."/>
            <person name="Salcher M."/>
            <person name="Ghai R."/>
            <person name="Kavagutti S V."/>
        </authorList>
    </citation>
    <scope>NUCLEOTIDE SEQUENCE</scope>
</reference>
<dbReference type="EMBL" id="LR797114">
    <property type="protein sequence ID" value="CAB4187933.1"/>
    <property type="molecule type" value="Genomic_DNA"/>
</dbReference>
<protein>
    <submittedName>
        <fullName evidence="2">Uncharacterized protein</fullName>
    </submittedName>
</protein>
<proteinExistence type="predicted"/>
<feature type="transmembrane region" description="Helical" evidence="1">
    <location>
        <begin position="6"/>
        <end position="23"/>
    </location>
</feature>
<name>A0A6J5QTR6_9CAUD</name>
<keyword evidence="1" id="KW-1133">Transmembrane helix</keyword>
<evidence type="ECO:0000313" key="2">
    <source>
        <dbReference type="EMBL" id="CAB4187933.1"/>
    </source>
</evidence>
<keyword evidence="1" id="KW-0472">Membrane</keyword>